<protein>
    <submittedName>
        <fullName evidence="1">YlqD family protein</fullName>
    </submittedName>
</protein>
<dbReference type="InterPro" id="IPR021297">
    <property type="entry name" value="YlqD"/>
</dbReference>
<sequence length="140" mass="15669">MTEKVIELKRVVMVKAIVTEAFKQNLTKELERAVANLDTQMTQMEGQSKNYLEDLKKKGLMQKAAAFKHQLDEERARQTAARSDLLMKIEEAKRLQLGSEFVQGPLEGPVDLGIGDNLYKKVGGAEIIVKDGIVQEIRGV</sequence>
<dbReference type="AlphaFoldDB" id="A0A9D6YXE9"/>
<evidence type="ECO:0000313" key="1">
    <source>
        <dbReference type="EMBL" id="MBI5078485.1"/>
    </source>
</evidence>
<dbReference type="Pfam" id="PF11068">
    <property type="entry name" value="YlqD"/>
    <property type="match status" value="1"/>
</dbReference>
<accession>A0A9D6YXE9</accession>
<gene>
    <name evidence="1" type="ORF">HZB08_00485</name>
</gene>
<organism evidence="1 2">
    <name type="scientific">Candidatus Saganbacteria bacterium</name>
    <dbReference type="NCBI Taxonomy" id="2575572"/>
    <lineage>
        <taxon>Bacteria</taxon>
        <taxon>Bacillati</taxon>
        <taxon>Saganbacteria</taxon>
    </lineage>
</organism>
<dbReference type="Gene3D" id="6.10.140.1110">
    <property type="match status" value="1"/>
</dbReference>
<reference evidence="1" key="1">
    <citation type="submission" date="2020-07" db="EMBL/GenBank/DDBJ databases">
        <title>Huge and variable diversity of episymbiotic CPR bacteria and DPANN archaea in groundwater ecosystems.</title>
        <authorList>
            <person name="He C.Y."/>
            <person name="Keren R."/>
            <person name="Whittaker M."/>
            <person name="Farag I.F."/>
            <person name="Doudna J."/>
            <person name="Cate J.H.D."/>
            <person name="Banfield J.F."/>
        </authorList>
    </citation>
    <scope>NUCLEOTIDE SEQUENCE</scope>
    <source>
        <strain evidence="1">NC_groundwater_1860_Pr3_B-0.1um_51_7</strain>
    </source>
</reference>
<comment type="caution">
    <text evidence="1">The sequence shown here is derived from an EMBL/GenBank/DDBJ whole genome shotgun (WGS) entry which is preliminary data.</text>
</comment>
<proteinExistence type="predicted"/>
<evidence type="ECO:0000313" key="2">
    <source>
        <dbReference type="Proteomes" id="UP000808761"/>
    </source>
</evidence>
<name>A0A9D6YXE9_UNCSA</name>
<dbReference type="Proteomes" id="UP000808761">
    <property type="component" value="Unassembled WGS sequence"/>
</dbReference>
<dbReference type="EMBL" id="JACRKR010000023">
    <property type="protein sequence ID" value="MBI5078485.1"/>
    <property type="molecule type" value="Genomic_DNA"/>
</dbReference>